<gene>
    <name evidence="2" type="ORF">OPKNFCMD_4392</name>
</gene>
<comment type="caution">
    <text evidence="2">The sequence shown here is derived from an EMBL/GenBank/DDBJ whole genome shotgun (WGS) entry which is preliminary data.</text>
</comment>
<accession>A0ABQ4R4H6</accession>
<evidence type="ECO:0000313" key="2">
    <source>
        <dbReference type="EMBL" id="GJD51637.1"/>
    </source>
</evidence>
<keyword evidence="1" id="KW-1133">Transmembrane helix</keyword>
<proteinExistence type="predicted"/>
<sequence length="106" mass="10899">MAEWFASGRLIDLVLALVAVEAVLLLAWRRRAGHGPAPASLVANLASGACLMLALRAALTGADWRWLALALVGSLIAHLADLGLRLGAAPPTPAAGPPSRPSRPLP</sequence>
<keyword evidence="1" id="KW-0472">Membrane</keyword>
<feature type="transmembrane region" description="Helical" evidence="1">
    <location>
        <begin position="6"/>
        <end position="27"/>
    </location>
</feature>
<protein>
    <submittedName>
        <fullName evidence="2">Uncharacterized protein</fullName>
    </submittedName>
</protein>
<dbReference type="RefSeq" id="WP_203236295.1">
    <property type="nucleotide sequence ID" value="NZ_BPQH01000014.1"/>
</dbReference>
<keyword evidence="3" id="KW-1185">Reference proteome</keyword>
<organism evidence="2 3">
    <name type="scientific">Methylobacterium crusticola</name>
    <dbReference type="NCBI Taxonomy" id="1697972"/>
    <lineage>
        <taxon>Bacteria</taxon>
        <taxon>Pseudomonadati</taxon>
        <taxon>Pseudomonadota</taxon>
        <taxon>Alphaproteobacteria</taxon>
        <taxon>Hyphomicrobiales</taxon>
        <taxon>Methylobacteriaceae</taxon>
        <taxon>Methylobacterium</taxon>
    </lineage>
</organism>
<evidence type="ECO:0000256" key="1">
    <source>
        <dbReference type="SAM" id="Phobius"/>
    </source>
</evidence>
<feature type="transmembrane region" description="Helical" evidence="1">
    <location>
        <begin position="39"/>
        <end position="58"/>
    </location>
</feature>
<feature type="transmembrane region" description="Helical" evidence="1">
    <location>
        <begin position="64"/>
        <end position="84"/>
    </location>
</feature>
<reference evidence="2" key="2">
    <citation type="submission" date="2021-08" db="EMBL/GenBank/DDBJ databases">
        <authorList>
            <person name="Tani A."/>
            <person name="Ola A."/>
            <person name="Ogura Y."/>
            <person name="Katsura K."/>
            <person name="Hayashi T."/>
        </authorList>
    </citation>
    <scope>NUCLEOTIDE SEQUENCE</scope>
    <source>
        <strain evidence="2">KCTC 52305</strain>
    </source>
</reference>
<keyword evidence="1" id="KW-0812">Transmembrane</keyword>
<dbReference type="EMBL" id="BPQH01000014">
    <property type="protein sequence ID" value="GJD51637.1"/>
    <property type="molecule type" value="Genomic_DNA"/>
</dbReference>
<dbReference type="Proteomes" id="UP001055167">
    <property type="component" value="Unassembled WGS sequence"/>
</dbReference>
<evidence type="ECO:0000313" key="3">
    <source>
        <dbReference type="Proteomes" id="UP001055167"/>
    </source>
</evidence>
<reference evidence="2" key="1">
    <citation type="journal article" date="2021" name="Front. Microbiol.">
        <title>Comprehensive Comparative Genomics and Phenotyping of Methylobacterium Species.</title>
        <authorList>
            <person name="Alessa O."/>
            <person name="Ogura Y."/>
            <person name="Fujitani Y."/>
            <person name="Takami H."/>
            <person name="Hayashi T."/>
            <person name="Sahin N."/>
            <person name="Tani A."/>
        </authorList>
    </citation>
    <scope>NUCLEOTIDE SEQUENCE</scope>
    <source>
        <strain evidence="2">KCTC 52305</strain>
    </source>
</reference>
<name>A0ABQ4R4H6_9HYPH</name>